<accession>I2H9U4</accession>
<keyword evidence="8" id="KW-0809">Transit peptide</keyword>
<keyword evidence="9 13" id="KW-0811">Translocation</keyword>
<dbReference type="AlphaFoldDB" id="I2H9U4"/>
<evidence type="ECO:0000256" key="9">
    <source>
        <dbReference type="ARBA" id="ARBA00023010"/>
    </source>
</evidence>
<dbReference type="eggNOG" id="KOG2580">
    <property type="taxonomic scope" value="Eukaryota"/>
</dbReference>
<dbReference type="InterPro" id="IPR032710">
    <property type="entry name" value="NTF2-like_dom_sf"/>
</dbReference>
<sequence length="421" mass="48216">MLRSRSLIQRNALHPSKLLISSFHSYPVVLQSNDSNKTPIQIFRETFKQEWEKSATLQDQIKTLTDASDRINQSDAFKKAKDAYKNVSNQTTILSKTISKTGTKLNDAALKAWDSDLAQKTKLAAKKLDDSFEPVRNTKIYKDVSEVIDDKDNSYKYGGFISKEERRSKRISDLQTGKRMKPIKSNDEAGTALIATDLKSKESINEKLNDFKEKTVVGQTMTSIKTKVWDENDNPLIVGMRKVTGVFNRFFAETESSRVLTQFKLIDPNFNNESFLRSLREYIIPEVLEAYIKGDEKILKNWFSEAPYNVYSAQQKELRKQKIFSDGRVLDIRGVDIVTAKMLPPQDIPVIVVSCRAQEINIYKKFNVEKQTNDIVAGHDSNILMSTYAMVFTRDPEQLDNDETEGWKILEFVRGGSRKFT</sequence>
<dbReference type="GeneID" id="14498329"/>
<keyword evidence="6" id="KW-0067">ATP-binding</keyword>
<keyword evidence="5 13" id="KW-0999">Mitochondrion inner membrane</keyword>
<dbReference type="GO" id="GO:0001405">
    <property type="term" value="C:PAM complex, Tim23 associated import motor"/>
    <property type="evidence" value="ECO:0007669"/>
    <property type="project" value="EnsemblFungi"/>
</dbReference>
<dbReference type="InterPro" id="IPR039544">
    <property type="entry name" value="Tim44-like"/>
</dbReference>
<dbReference type="RefSeq" id="XP_004182665.1">
    <property type="nucleotide sequence ID" value="XM_004182617.1"/>
</dbReference>
<dbReference type="KEGG" id="tbl:TBLA_0J01500"/>
<evidence type="ECO:0000256" key="3">
    <source>
        <dbReference type="ARBA" id="ARBA00022448"/>
    </source>
</evidence>
<dbReference type="GO" id="GO:0030150">
    <property type="term" value="P:protein import into mitochondrial matrix"/>
    <property type="evidence" value="ECO:0007669"/>
    <property type="project" value="EnsemblFungi"/>
</dbReference>
<reference evidence="15 16" key="1">
    <citation type="journal article" date="2011" name="Proc. Natl. Acad. Sci. U.S.A.">
        <title>Evolutionary erosion of yeast sex chromosomes by mating-type switching accidents.</title>
        <authorList>
            <person name="Gordon J.L."/>
            <person name="Armisen D."/>
            <person name="Proux-Wera E."/>
            <person name="Oheigeartaigh S.S."/>
            <person name="Byrne K.P."/>
            <person name="Wolfe K.H."/>
        </authorList>
    </citation>
    <scope>NUCLEOTIDE SEQUENCE [LARGE SCALE GENOMIC DNA]</scope>
    <source>
        <strain evidence="16">ATCC 34711 / CBS 6284 / DSM 70876 / NBRC 10599 / NRRL Y-10934 / UCD 77-7</strain>
    </source>
</reference>
<evidence type="ECO:0000256" key="11">
    <source>
        <dbReference type="ARBA" id="ARBA00023136"/>
    </source>
</evidence>
<dbReference type="FunCoup" id="I2H9U4">
    <property type="interactions" value="1094"/>
</dbReference>
<dbReference type="FunFam" id="3.10.450.240:FF:000002">
    <property type="entry name" value="Mitochondrial import inner membrane translocase subunit TIM44"/>
    <property type="match status" value="1"/>
</dbReference>
<keyword evidence="4" id="KW-0547">Nucleotide-binding</keyword>
<dbReference type="GO" id="GO:0005524">
    <property type="term" value="F:ATP binding"/>
    <property type="evidence" value="ECO:0007669"/>
    <property type="project" value="UniProtKB-KW"/>
</dbReference>
<dbReference type="GO" id="GO:0030674">
    <property type="term" value="F:protein-macromolecule adaptor activity"/>
    <property type="evidence" value="ECO:0007669"/>
    <property type="project" value="EnsemblFungi"/>
</dbReference>
<dbReference type="InterPro" id="IPR017303">
    <property type="entry name" value="Tim44"/>
</dbReference>
<dbReference type="OrthoDB" id="10265990at2759"/>
<dbReference type="InterPro" id="IPR007379">
    <property type="entry name" value="Tim44-like_dom"/>
</dbReference>
<evidence type="ECO:0000256" key="1">
    <source>
        <dbReference type="ARBA" id="ARBA00004637"/>
    </source>
</evidence>
<keyword evidence="11 13" id="KW-0472">Membrane</keyword>
<proteinExistence type="inferred from homology"/>
<evidence type="ECO:0000256" key="5">
    <source>
        <dbReference type="ARBA" id="ARBA00022792"/>
    </source>
</evidence>
<evidence type="ECO:0000259" key="14">
    <source>
        <dbReference type="SMART" id="SM00978"/>
    </source>
</evidence>
<name>I2H9U4_HENB6</name>
<dbReference type="PANTHER" id="PTHR10721">
    <property type="entry name" value="MITOCHONDRIAL IMPORT INNER MEMBRANE TRANSLOCASE SUBUNIT TIM44"/>
    <property type="match status" value="1"/>
</dbReference>
<comment type="subcellular location">
    <subcellularLocation>
        <location evidence="1">Mitochondrion inner membrane</location>
        <topology evidence="1">Peripheral membrane protein</topology>
    </subcellularLocation>
</comment>
<dbReference type="Pfam" id="PF04280">
    <property type="entry name" value="Tim44"/>
    <property type="match status" value="1"/>
</dbReference>
<evidence type="ECO:0000256" key="4">
    <source>
        <dbReference type="ARBA" id="ARBA00022741"/>
    </source>
</evidence>
<dbReference type="Proteomes" id="UP000002866">
    <property type="component" value="Chromosome 10"/>
</dbReference>
<dbReference type="OMA" id="NFQMEPF"/>
<dbReference type="PIRSF" id="PIRSF037871">
    <property type="entry name" value="TIM44"/>
    <property type="match status" value="1"/>
</dbReference>
<dbReference type="SUPFAM" id="SSF54427">
    <property type="entry name" value="NTF2-like"/>
    <property type="match status" value="1"/>
</dbReference>
<keyword evidence="10 13" id="KW-0496">Mitochondrion</keyword>
<dbReference type="EMBL" id="HE806325">
    <property type="protein sequence ID" value="CCH63146.1"/>
    <property type="molecule type" value="Genomic_DNA"/>
</dbReference>
<dbReference type="InParanoid" id="I2H9U4"/>
<gene>
    <name evidence="15" type="primary">TBLA0J01500</name>
    <name evidence="15" type="ORF">TBLA_0J01500</name>
</gene>
<evidence type="ECO:0000256" key="6">
    <source>
        <dbReference type="ARBA" id="ARBA00022840"/>
    </source>
</evidence>
<evidence type="ECO:0000256" key="13">
    <source>
        <dbReference type="PIRNR" id="PIRNR037871"/>
    </source>
</evidence>
<evidence type="ECO:0000256" key="10">
    <source>
        <dbReference type="ARBA" id="ARBA00023128"/>
    </source>
</evidence>
<dbReference type="GO" id="GO:0031314">
    <property type="term" value="C:extrinsic component of mitochondrial inner membrane"/>
    <property type="evidence" value="ECO:0007669"/>
    <property type="project" value="EnsemblFungi"/>
</dbReference>
<dbReference type="PANTHER" id="PTHR10721:SF1">
    <property type="entry name" value="MITOCHONDRIAL IMPORT INNER MEMBRANE TRANSLOCASE SUBUNIT TIM44"/>
    <property type="match status" value="1"/>
</dbReference>
<evidence type="ECO:0000313" key="15">
    <source>
        <dbReference type="EMBL" id="CCH63146.1"/>
    </source>
</evidence>
<keyword evidence="7 13" id="KW-0653">Protein transport</keyword>
<keyword evidence="3 13" id="KW-0813">Transport</keyword>
<dbReference type="HOGENOM" id="CLU_020932_2_0_1"/>
<dbReference type="STRING" id="1071380.I2H9U4"/>
<protein>
    <recommendedName>
        <fullName evidence="12 13">Mitochondrial import inner membrane translocase subunit TIM44</fullName>
    </recommendedName>
</protein>
<keyword evidence="16" id="KW-1185">Reference proteome</keyword>
<dbReference type="GO" id="GO:0051087">
    <property type="term" value="F:protein-folding chaperone binding"/>
    <property type="evidence" value="ECO:0007669"/>
    <property type="project" value="EnsemblFungi"/>
</dbReference>
<evidence type="ECO:0000256" key="8">
    <source>
        <dbReference type="ARBA" id="ARBA00022946"/>
    </source>
</evidence>
<evidence type="ECO:0000256" key="2">
    <source>
        <dbReference type="ARBA" id="ARBA00009597"/>
    </source>
</evidence>
<comment type="function">
    <text evidence="13">Essential component of the PAM complex, a complex required for the translocation of transit peptide-containing proteins from the inner membrane into the mitochondrial matrix in an ATP-dependent manner.</text>
</comment>
<evidence type="ECO:0000256" key="7">
    <source>
        <dbReference type="ARBA" id="ARBA00022927"/>
    </source>
</evidence>
<comment type="similarity">
    <text evidence="2 13">Belongs to the Tim44 family.</text>
</comment>
<dbReference type="Gene3D" id="3.10.450.240">
    <property type="match status" value="1"/>
</dbReference>
<organism evidence="15 16">
    <name type="scientific">Henningerozyma blattae (strain ATCC 34711 / CBS 6284 / DSM 70876 / NBRC 10599 / NRRL Y-10934 / UCD 77-7)</name>
    <name type="common">Yeast</name>
    <name type="synonym">Tetrapisispora blattae</name>
    <dbReference type="NCBI Taxonomy" id="1071380"/>
    <lineage>
        <taxon>Eukaryota</taxon>
        <taxon>Fungi</taxon>
        <taxon>Dikarya</taxon>
        <taxon>Ascomycota</taxon>
        <taxon>Saccharomycotina</taxon>
        <taxon>Saccharomycetes</taxon>
        <taxon>Saccharomycetales</taxon>
        <taxon>Saccharomycetaceae</taxon>
        <taxon>Henningerozyma</taxon>
    </lineage>
</organism>
<feature type="domain" description="Tim44-like" evidence="14">
    <location>
        <begin position="256"/>
        <end position="414"/>
    </location>
</feature>
<dbReference type="SMART" id="SM00978">
    <property type="entry name" value="Tim44"/>
    <property type="match status" value="1"/>
</dbReference>
<evidence type="ECO:0000256" key="12">
    <source>
        <dbReference type="ARBA" id="ARBA00074309"/>
    </source>
</evidence>
<evidence type="ECO:0000313" key="16">
    <source>
        <dbReference type="Proteomes" id="UP000002866"/>
    </source>
</evidence>